<dbReference type="RefSeq" id="WP_144279451.1">
    <property type="nucleotide sequence ID" value="NZ_CP041730.1"/>
</dbReference>
<gene>
    <name evidence="8" type="ORF">FNU76_17880</name>
</gene>
<keyword evidence="6" id="KW-0812">Transmembrane</keyword>
<dbReference type="Gene3D" id="2.40.128.340">
    <property type="match status" value="1"/>
</dbReference>
<dbReference type="NCBIfam" id="TIGR03696">
    <property type="entry name" value="Rhs_assc_core"/>
    <property type="match status" value="1"/>
</dbReference>
<dbReference type="Pfam" id="PF17957">
    <property type="entry name" value="Big_7"/>
    <property type="match status" value="1"/>
</dbReference>
<feature type="compositionally biased region" description="Gly residues" evidence="5">
    <location>
        <begin position="2688"/>
        <end position="2697"/>
    </location>
</feature>
<dbReference type="OrthoDB" id="3881096at2"/>
<keyword evidence="3" id="KW-0677">Repeat</keyword>
<evidence type="ECO:0000256" key="1">
    <source>
        <dbReference type="ARBA" id="ARBA00004613"/>
    </source>
</evidence>
<dbReference type="Gene3D" id="2.180.10.10">
    <property type="entry name" value="RHS repeat-associated core"/>
    <property type="match status" value="2"/>
</dbReference>
<dbReference type="GO" id="GO:0005576">
    <property type="term" value="C:extracellular region"/>
    <property type="evidence" value="ECO:0007669"/>
    <property type="project" value="UniProtKB-SubCell"/>
</dbReference>
<dbReference type="SUPFAM" id="SSF69318">
    <property type="entry name" value="Integrin alpha N-terminal domain"/>
    <property type="match status" value="1"/>
</dbReference>
<dbReference type="PANTHER" id="PTHR32305:SF15">
    <property type="entry name" value="PROTEIN RHSA-RELATED"/>
    <property type="match status" value="1"/>
</dbReference>
<feature type="region of interest" description="Disordered" evidence="5">
    <location>
        <begin position="2670"/>
        <end position="2701"/>
    </location>
</feature>
<proteinExistence type="predicted"/>
<dbReference type="GO" id="GO:0005737">
    <property type="term" value="C:cytoplasm"/>
    <property type="evidence" value="ECO:0007669"/>
    <property type="project" value="InterPro"/>
</dbReference>
<feature type="compositionally biased region" description="Gly residues" evidence="5">
    <location>
        <begin position="2843"/>
        <end position="2852"/>
    </location>
</feature>
<dbReference type="InterPro" id="IPR013783">
    <property type="entry name" value="Ig-like_fold"/>
</dbReference>
<keyword evidence="9" id="KW-1185">Reference proteome</keyword>
<evidence type="ECO:0000313" key="9">
    <source>
        <dbReference type="Proteomes" id="UP000317550"/>
    </source>
</evidence>
<accession>A0A516SIT7</accession>
<dbReference type="InterPro" id="IPR028048">
    <property type="entry name" value="Tox-HNH-EHHH"/>
</dbReference>
<dbReference type="Pfam" id="PF15657">
    <property type="entry name" value="Tox-HNH-EHHH"/>
    <property type="match status" value="1"/>
</dbReference>
<dbReference type="InterPro" id="IPR028994">
    <property type="entry name" value="Integrin_alpha_N"/>
</dbReference>
<dbReference type="Gene3D" id="2.60.40.10">
    <property type="entry name" value="Immunoglobulins"/>
    <property type="match status" value="2"/>
</dbReference>
<dbReference type="PROSITE" id="PS50853">
    <property type="entry name" value="FN3"/>
    <property type="match status" value="1"/>
</dbReference>
<evidence type="ECO:0000256" key="6">
    <source>
        <dbReference type="SAM" id="Phobius"/>
    </source>
</evidence>
<keyword evidence="6" id="KW-1133">Transmembrane helix</keyword>
<feature type="transmembrane region" description="Helical" evidence="6">
    <location>
        <begin position="21"/>
        <end position="41"/>
    </location>
</feature>
<reference evidence="9" key="1">
    <citation type="submission" date="2019-07" db="EMBL/GenBank/DDBJ databases">
        <title>Chitinimonas sp. nov., isolated from Ny-Alesund, arctica soil.</title>
        <authorList>
            <person name="Xu Q."/>
            <person name="Peng F."/>
        </authorList>
    </citation>
    <scope>NUCLEOTIDE SEQUENCE [LARGE SCALE GENOMIC DNA]</scope>
    <source>
        <strain evidence="9">R3-44</strain>
    </source>
</reference>
<dbReference type="Proteomes" id="UP000317550">
    <property type="component" value="Chromosome"/>
</dbReference>
<dbReference type="Gene3D" id="2.130.10.130">
    <property type="entry name" value="Integrin alpha, N-terminal"/>
    <property type="match status" value="1"/>
</dbReference>
<evidence type="ECO:0000259" key="7">
    <source>
        <dbReference type="PROSITE" id="PS50853"/>
    </source>
</evidence>
<evidence type="ECO:0000256" key="4">
    <source>
        <dbReference type="ARBA" id="ARBA00023026"/>
    </source>
</evidence>
<dbReference type="PANTHER" id="PTHR32305">
    <property type="match status" value="1"/>
</dbReference>
<keyword evidence="6" id="KW-0472">Membrane</keyword>
<evidence type="ECO:0000256" key="3">
    <source>
        <dbReference type="ARBA" id="ARBA00022737"/>
    </source>
</evidence>
<feature type="compositionally biased region" description="Basic and acidic residues" evidence="5">
    <location>
        <begin position="2670"/>
        <end position="2681"/>
    </location>
</feature>
<dbReference type="EMBL" id="CP041730">
    <property type="protein sequence ID" value="QDQ28064.1"/>
    <property type="molecule type" value="Genomic_DNA"/>
</dbReference>
<dbReference type="InterPro" id="IPR003284">
    <property type="entry name" value="Sal_SpvB"/>
</dbReference>
<evidence type="ECO:0000313" key="8">
    <source>
        <dbReference type="EMBL" id="QDQ28064.1"/>
    </source>
</evidence>
<dbReference type="InterPro" id="IPR056823">
    <property type="entry name" value="TEN-like_YD-shell"/>
</dbReference>
<name>A0A516SIT7_9NEIS</name>
<dbReference type="InterPro" id="IPR003961">
    <property type="entry name" value="FN3_dom"/>
</dbReference>
<feature type="region of interest" description="Disordered" evidence="5">
    <location>
        <begin position="2840"/>
        <end position="2872"/>
    </location>
</feature>
<organism evidence="8 9">
    <name type="scientific">Chitinimonas arctica</name>
    <dbReference type="NCBI Taxonomy" id="2594795"/>
    <lineage>
        <taxon>Bacteria</taxon>
        <taxon>Pseudomonadati</taxon>
        <taxon>Pseudomonadota</taxon>
        <taxon>Betaproteobacteria</taxon>
        <taxon>Neisseriales</taxon>
        <taxon>Chitinibacteraceae</taxon>
        <taxon>Chitinimonas</taxon>
    </lineage>
</organism>
<evidence type="ECO:0000256" key="5">
    <source>
        <dbReference type="SAM" id="MobiDB-lite"/>
    </source>
</evidence>
<dbReference type="Pfam" id="PF03534">
    <property type="entry name" value="SpvB"/>
    <property type="match status" value="1"/>
</dbReference>
<sequence length="2880" mass="306586">MRKAGVAHRLAVLGNTRGTDWLARLGALLVGVTVLAAPPTINVQRTPATMIVGQAYTSSWSTTHATAVSLTCTASGTGFAISNLALATSGSAPGTASAAWVGYPSRCTWTATGPEGSTSTVENLTTINPPPAPTITPQRQPATMVAGQPYTASWSTTNATAVSLSCTASGSGYTVSNLALATSGNAPGTASAAWVGYPSSCTWTATGPGGSSSRVETLTTVNPPAPTITVQRNPITMTAGQAYTSTWSTTYATAVSLSCTASGTGYSVSNMAMATSGSTPGTASAAWVNYPSRCTWTATGLGGATSSVEILNTVAGVNPALPTSTLSASPSNVRITAGQTAAITLTGSGSDVGGQVAKLELLLDSGSGYSATPLKTVPGTTPTASLSHVHNLPAGFYRFKLRATDNQGASTDSTPFPVNITTSPLLGSLSGIRSSADGKAQLVGWTCQAGTAQAMSYQVFLNAPTQALGGVPIGTANLANLSDELDNAAVQAACGTPGVGHSLRFDLSPYTSSYAGSPIFVQATAPSGSLVLPCEDRNCTMPGSLRIALTTPVDLAVYKGVSDIFMRIKLSNGTGSCDDVSFLFDGAWLGKAQGVTADSEAGTCYVTKRGVAPRAAPYLIAARIQQGNTTLYAAHRNVQVISGTTISLSSPEAGKTLTAPASITLNATATIGSGSITRVEFYNGATKLGEDSSAPYSYSWMAVPVGNYANLTARLVDSLGGVTTSAPVAVNVTASQGGGGDTPVKISFASSYVDGLISGGVDAGSLPGELGVGGGAANYSLPIVVPPGTAGIAPSLSLNYNSNGSTGIAGLGWSLSGRSSVQRCSRSIAQDGEHDTVRFDTRDRLCLDGQRLVLVNLAMSDANYWAENAQYRTEIDSFSRFSRFSANGKLGFKVETKAGQIQYFGVNGLDGLANSFVQAQGKTEAISWALDRVEDRAGNRMTLGYLHDLSTGENLPAWYRYGGHATTNADVIVRLGYETRPDNTDNTTGWGAGGKAYLLKRLKTITTAVNTAANGDGGDIASVYTLDYVQSPRSARSLLRSVQRCDGDRNRNSAVRCLPATTFQWGEPAAGTAKRFVSLGNWDGPILEDWHSGMSWRQEGNFRVAEEGNDPRDMVVMGDFNGDGYTDMLDKRRVGDRMHRLFLGNGRGFDSQNVFTSQPAAFTVLETGDFDGDGQLDLLAAEGMVDGIGVVRSRFVSKRQICYARFREGQGFTCNAWAEADAIAGGNTGGLHTTYDFNGDGRIDVLVPGSNFSAEEGTSYNDQLCLSTGTGFQCRLQGNGVFNVGRVGVLVERKYSGDSADINGDGRADSLRLTRASYDRESRNWVNTHTGVWANLRTERGAADYQLIDYLTLSVEKNPPANTIHYRLAEEAHWQSSLVADFNHDGYTDLLFGLSGGDKDWKTGGRLCYATGAPSPTGGVAGMDCRSLLDTGYRTGSGGDQIDFRIRAVGDIDGDGEADILAGEPYLGVQRVCRITGSGGYQCENWTLPQLGYPTQPQGRPNYPGSTWLETSRILTGDFNGDGRMDLVNYTLGGKWEVLSAESTAQPGEALDKLLAVTDGTLRRSQVEYGSLRDSNLYLTSAAALDPAAADTVRYPLRRIAPGPSKVVSKLRIDNGVADPIVTSYRYAAGAVELTGRANPGFRVVETTAQASGIRSLITTRQDPAQWQSRGMLERKRTLAASGAVLSETTADAQVRTLAQPNGSPTWFVYSGSEIGDKYDLDRSPLGHTVTANSYDDWGNLKQSDSLISGNGKTFRNLTVNTYQAANAGDAPWLQGLLSRTVNAKTDGYGQTISRTVAYGYDAKGLPASETLEPNDASLKLKLLTTFDRSGNPFGLVNKKTQTWRDPVSNNDRSRTVEDVQYDAKGRFVKTRQNAAGHSESLVYDFRTGAQTSLTGPNGFKTTWTVDGFGRKLAEQRADGTETRSYLKQCNGSCPVAGAMQVAITDSYKGADRIAVPSLVYSDNAGHALRSQSWGFAGQVINTDHSYDRRGRLEISYQPAFAGSTPLQASRYGYDDLDRVILVATLNEGGGVGKEAEQVTTTIYQGLQTVLTNPKPQSKTDIRNVLGQLEVSKDAKGGITEYGHDAFGNLTQIIDPGKNIVRITYDLLGRKTDLNDLDLGAIHYDVDPLGRVWKQTDAKQQVTRSTYDDLDRLTSRSEPNLESRWVYDTAARGIGQLTEAYTLRSGTKDYQRTHSYDSLGRPDTTTLTLDTVYSSKAEYDAWGRSLRQTHQRGTDASKAKRFEQRYNQYGYLSRIERQGVALWQATEQDAANRVRKATLGNGLQIQQTYNIYTGRLSDGELTSPQTGLQWRENYLYDKLGNIEQRSQFWADSSLTETFAYDDLNRLSKATATNQPTQEFTYDAIGNMLSKTGAGTYTYPPQGQAVRAANSGGPHAVSSISSLGAFRYDANGNLIEGAGRKLSWTSFDMPHCITTGSLNADGRCGSGTSSEFAYGTEHQRAKQIKSDGTTIYYAGAIEAETTGSTVKSIKTYWPNGLGVEIDKGSSTDQHWTHEDRLGSVVAISDQTGALKERLSYDVWGKRRNLNGSANNVDGAIDNKGFTGHEMLDGLDLVHMNGRVYDPLVARFMSADPIIQDPEHSQSYNRYSYVWNNPTNLTDPTGFTAGQGGQANINENVIGKLDQAFQTGSRVRMEGESPGSTMLSMTSYGGNDERGNAGGERKASAIGGTTVSGGTGGSAGASNGPTQIGPNGGVCDAGCSEVPQIGEQHAGFDRGSGKGGRVVENMVGSTTGKKPTGEELGKAARVRLSPDEPYIPMRGEAFREAKRDSRIPVSQAPDEVRSVRMTDRSGRPILDENGQPTWSREYTFTNSRGQKIVIQDHGTGHKFGQGGVGDQGPHFNVRPIDNTRTGKVSGTQEHYLYE</sequence>
<dbReference type="Pfam" id="PF25023">
    <property type="entry name" value="TEN_YD-shell"/>
    <property type="match status" value="2"/>
</dbReference>
<comment type="subcellular location">
    <subcellularLocation>
        <location evidence="1">Secreted</location>
    </subcellularLocation>
</comment>
<evidence type="ECO:0000256" key="2">
    <source>
        <dbReference type="ARBA" id="ARBA00022525"/>
    </source>
</evidence>
<protein>
    <recommendedName>
        <fullName evidence="7">Fibronectin type-III domain-containing protein</fullName>
    </recommendedName>
</protein>
<feature type="domain" description="Fibronectin type-III" evidence="7">
    <location>
        <begin position="329"/>
        <end position="425"/>
    </location>
</feature>
<dbReference type="InterPro" id="IPR050708">
    <property type="entry name" value="T6SS_VgrG/RHS"/>
</dbReference>
<dbReference type="InterPro" id="IPR006530">
    <property type="entry name" value="YD"/>
</dbReference>
<dbReference type="NCBIfam" id="TIGR01643">
    <property type="entry name" value="YD_repeat_2x"/>
    <property type="match status" value="1"/>
</dbReference>
<keyword evidence="2" id="KW-0964">Secreted</keyword>
<dbReference type="InterPro" id="IPR022385">
    <property type="entry name" value="Rhs_assc_core"/>
</dbReference>
<keyword evidence="4" id="KW-0843">Virulence</keyword>
<dbReference type="KEGG" id="cari:FNU76_17880"/>